<dbReference type="EMBL" id="LR134204">
    <property type="protein sequence ID" value="VEB83756.1"/>
    <property type="molecule type" value="Genomic_DNA"/>
</dbReference>
<organism evidence="1 2">
    <name type="scientific">Citrobacter koseri</name>
    <name type="common">Citrobacter diversus</name>
    <dbReference type="NCBI Taxonomy" id="545"/>
    <lineage>
        <taxon>Bacteria</taxon>
        <taxon>Pseudomonadati</taxon>
        <taxon>Pseudomonadota</taxon>
        <taxon>Gammaproteobacteria</taxon>
        <taxon>Enterobacterales</taxon>
        <taxon>Enterobacteriaceae</taxon>
        <taxon>Citrobacter</taxon>
    </lineage>
</organism>
<name>A0A3S4IS44_CITKO</name>
<gene>
    <name evidence="1" type="ORF">NCTC11075_00197</name>
</gene>
<proteinExistence type="predicted"/>
<dbReference type="Proteomes" id="UP000270272">
    <property type="component" value="Chromosome"/>
</dbReference>
<accession>A0A3S4IS44</accession>
<reference evidence="1 2" key="1">
    <citation type="submission" date="2018-12" db="EMBL/GenBank/DDBJ databases">
        <authorList>
            <consortium name="Pathogen Informatics"/>
        </authorList>
    </citation>
    <scope>NUCLEOTIDE SEQUENCE [LARGE SCALE GENOMIC DNA]</scope>
    <source>
        <strain evidence="1 2">NCTC11075</strain>
    </source>
</reference>
<sequence>MASHGNSATFSLGSRQVKRLGYGQCNWQDLVYLARREIVTSR</sequence>
<dbReference type="AlphaFoldDB" id="A0A3S4IS44"/>
<evidence type="ECO:0000313" key="1">
    <source>
        <dbReference type="EMBL" id="VEB83756.1"/>
    </source>
</evidence>
<evidence type="ECO:0000313" key="2">
    <source>
        <dbReference type="Proteomes" id="UP000270272"/>
    </source>
</evidence>
<protein>
    <submittedName>
        <fullName evidence="1">Putative oxidoreductase</fullName>
    </submittedName>
</protein>